<dbReference type="Proteomes" id="UP001253193">
    <property type="component" value="Unassembled WGS sequence"/>
</dbReference>
<gene>
    <name evidence="1" type="ORF">QX249_10505</name>
</gene>
<proteinExistence type="predicted"/>
<dbReference type="RefSeq" id="WP_311019924.1">
    <property type="nucleotide sequence ID" value="NZ_JAUHGG010000003.1"/>
</dbReference>
<protein>
    <submittedName>
        <fullName evidence="1">Uncharacterized protein</fullName>
    </submittedName>
</protein>
<evidence type="ECO:0000313" key="2">
    <source>
        <dbReference type="Proteomes" id="UP001253193"/>
    </source>
</evidence>
<name>A0AAW8PZX3_VIBPH</name>
<dbReference type="EMBL" id="JAUHGG010000003">
    <property type="protein sequence ID" value="MDS1821091.1"/>
    <property type="molecule type" value="Genomic_DNA"/>
</dbReference>
<evidence type="ECO:0000313" key="1">
    <source>
        <dbReference type="EMBL" id="MDS1821091.1"/>
    </source>
</evidence>
<dbReference type="AlphaFoldDB" id="A0AAW8PZX3"/>
<reference evidence="1" key="1">
    <citation type="submission" date="2023-06" db="EMBL/GenBank/DDBJ databases">
        <title>Genomic Diversity of Vibrio spp. and Metagenomic Analysis of Pathogens in Florida Gulf Coastal Waters Following Hurricane Ian.</title>
        <authorList>
            <person name="Brumfield K.D."/>
        </authorList>
    </citation>
    <scope>NUCLEOTIDE SEQUENCE</scope>
    <source>
        <strain evidence="1">WBS2B-138</strain>
    </source>
</reference>
<organism evidence="1 2">
    <name type="scientific">Vibrio parahaemolyticus</name>
    <dbReference type="NCBI Taxonomy" id="670"/>
    <lineage>
        <taxon>Bacteria</taxon>
        <taxon>Pseudomonadati</taxon>
        <taxon>Pseudomonadota</taxon>
        <taxon>Gammaproteobacteria</taxon>
        <taxon>Vibrionales</taxon>
        <taxon>Vibrionaceae</taxon>
        <taxon>Vibrio</taxon>
    </lineage>
</organism>
<sequence>MDISNIKPKISKCLIDEGHLDLEEAFRMSVPDTLDVKWRMGGNCDYLSAVFQCNGTDYVLIASNAGGHTLPESNDYLFGLYVEDPSNPAIITYSSEDE</sequence>
<comment type="caution">
    <text evidence="1">The sequence shown here is derived from an EMBL/GenBank/DDBJ whole genome shotgun (WGS) entry which is preliminary data.</text>
</comment>
<accession>A0AAW8PZX3</accession>